<accession>A0A1I7U9P0</accession>
<dbReference type="Proteomes" id="UP000095282">
    <property type="component" value="Unplaced"/>
</dbReference>
<dbReference type="InterPro" id="IPR042936">
    <property type="entry name" value="Nhr-150"/>
</dbReference>
<dbReference type="STRING" id="1561998.A0A1I7U9P0"/>
<dbReference type="SMART" id="SM00430">
    <property type="entry name" value="HOLI"/>
    <property type="match status" value="1"/>
</dbReference>
<keyword evidence="1" id="KW-0805">Transcription regulation</keyword>
<dbReference type="InterPro" id="IPR035500">
    <property type="entry name" value="NHR-like_dom_sf"/>
</dbReference>
<organism evidence="5 6">
    <name type="scientific">Caenorhabditis tropicalis</name>
    <dbReference type="NCBI Taxonomy" id="1561998"/>
    <lineage>
        <taxon>Eukaryota</taxon>
        <taxon>Metazoa</taxon>
        <taxon>Ecdysozoa</taxon>
        <taxon>Nematoda</taxon>
        <taxon>Chromadorea</taxon>
        <taxon>Rhabditida</taxon>
        <taxon>Rhabditina</taxon>
        <taxon>Rhabditomorpha</taxon>
        <taxon>Rhabditoidea</taxon>
        <taxon>Rhabditidae</taxon>
        <taxon>Peloderinae</taxon>
        <taxon>Caenorhabditis</taxon>
    </lineage>
</organism>
<keyword evidence="2" id="KW-0804">Transcription</keyword>
<keyword evidence="3" id="KW-0675">Receptor</keyword>
<evidence type="ECO:0000256" key="2">
    <source>
        <dbReference type="ARBA" id="ARBA00023163"/>
    </source>
</evidence>
<evidence type="ECO:0000259" key="4">
    <source>
        <dbReference type="PROSITE" id="PS51843"/>
    </source>
</evidence>
<evidence type="ECO:0000313" key="6">
    <source>
        <dbReference type="WBParaSite" id="Csp11.Scaffold629.g16281.t1"/>
    </source>
</evidence>
<dbReference type="PANTHER" id="PTHR46800">
    <property type="entry name" value="NUCLEAR HORMONE RECEPTOR FAMILY-RELATED-RELATED"/>
    <property type="match status" value="1"/>
</dbReference>
<dbReference type="PROSITE" id="PS51843">
    <property type="entry name" value="NR_LBD"/>
    <property type="match status" value="1"/>
</dbReference>
<dbReference type="WBParaSite" id="Csp11.Scaffold629.g16281.t1">
    <property type="protein sequence ID" value="Csp11.Scaffold629.g16281.t1"/>
    <property type="gene ID" value="Csp11.Scaffold629.g16281"/>
</dbReference>
<dbReference type="SUPFAM" id="SSF48508">
    <property type="entry name" value="Nuclear receptor ligand-binding domain"/>
    <property type="match status" value="1"/>
</dbReference>
<evidence type="ECO:0000313" key="5">
    <source>
        <dbReference type="Proteomes" id="UP000095282"/>
    </source>
</evidence>
<dbReference type="eggNOG" id="KOG3575">
    <property type="taxonomic scope" value="Eukaryota"/>
</dbReference>
<evidence type="ECO:0000256" key="3">
    <source>
        <dbReference type="ARBA" id="ARBA00023170"/>
    </source>
</evidence>
<keyword evidence="5" id="KW-1185">Reference proteome</keyword>
<dbReference type="Gene3D" id="1.10.565.10">
    <property type="entry name" value="Retinoid X Receptor"/>
    <property type="match status" value="1"/>
</dbReference>
<dbReference type="AlphaFoldDB" id="A0A1I7U9P0"/>
<proteinExistence type="predicted"/>
<sequence length="182" mass="22050">MNVFELSSKTKTDIDLIWKMAIDMFPLIGKLRISDKEALLRNFYLKFWIISPIMDCIQYERIRTNMKREDRDKMICWFYNGSFISGKEMEDEEILKLFGPYWYRFAEQFVPSLLEFDLIKEELIGIVWLLFFDYAYTNISDECIETCRNIRKVILKNLKNCQLDREFDETRLLVIMEVLEKL</sequence>
<evidence type="ECO:0000256" key="1">
    <source>
        <dbReference type="ARBA" id="ARBA00023015"/>
    </source>
</evidence>
<dbReference type="Pfam" id="PF00104">
    <property type="entry name" value="Hormone_recep"/>
    <property type="match status" value="1"/>
</dbReference>
<name>A0A1I7U9P0_9PELO</name>
<feature type="domain" description="NR LBD" evidence="4">
    <location>
        <begin position="1"/>
        <end position="182"/>
    </location>
</feature>
<dbReference type="PANTHER" id="PTHR46800:SF2">
    <property type="entry name" value="NUCLEAR HORMONE RECEPTOR FAMILY-RELATED"/>
    <property type="match status" value="1"/>
</dbReference>
<protein>
    <submittedName>
        <fullName evidence="6">NR LBD domain-containing protein</fullName>
    </submittedName>
</protein>
<dbReference type="InterPro" id="IPR000536">
    <property type="entry name" value="Nucl_hrmn_rcpt_lig-bd"/>
</dbReference>
<reference evidence="6" key="1">
    <citation type="submission" date="2016-11" db="UniProtKB">
        <authorList>
            <consortium name="WormBaseParasite"/>
        </authorList>
    </citation>
    <scope>IDENTIFICATION</scope>
</reference>